<protein>
    <submittedName>
        <fullName evidence="1">Uncharacterized protein</fullName>
    </submittedName>
</protein>
<dbReference type="AlphaFoldDB" id="A0A8J5XVA4"/>
<name>A0A8J5XVA4_DIALT</name>
<dbReference type="InterPro" id="IPR036291">
    <property type="entry name" value="NAD(P)-bd_dom_sf"/>
</dbReference>
<sequence>MAVGALLARALTTRPGGRVWDKHVCEEMLRARAKGRGVLIVGGTAGLGRALAERLSALGADVTVIGSTFEPAPGSNVSFISADLSLMRVCDSLLEQNDALKRLIPRLDDVVFSGAPAPSASIATARREETREGLERGLAACALSHVVLLRKLAALKRAGGAKRRLRAWVVGVSSERAGVGDADDFNAMRSFSPSTQRARAALINEALVHVHRAKLSTFALNPGFTTALTGSGAMPVTGWLTGAVDNFLGLFVLTTEAYAGTTARLMLAPELGGQSGVAFDQAGDEIEPNGWCVDKGEALIAQMEALAGEALAGNFPSGVRVADSAPPA</sequence>
<keyword evidence="2" id="KW-1185">Reference proteome</keyword>
<reference evidence="1" key="1">
    <citation type="submission" date="2021-05" db="EMBL/GenBank/DDBJ databases">
        <title>The genome of the haptophyte Pavlova lutheri (Diacronema luteri, Pavlovales) - a model for lipid biosynthesis in eukaryotic algae.</title>
        <authorList>
            <person name="Hulatt C.J."/>
            <person name="Posewitz M.C."/>
        </authorList>
    </citation>
    <scope>NUCLEOTIDE SEQUENCE</scope>
    <source>
        <strain evidence="1">NIVA-4/92</strain>
    </source>
</reference>
<dbReference type="Gene3D" id="3.40.50.720">
    <property type="entry name" value="NAD(P)-binding Rossmann-like Domain"/>
    <property type="match status" value="1"/>
</dbReference>
<gene>
    <name evidence="1" type="ORF">KFE25_013653</name>
</gene>
<evidence type="ECO:0000313" key="2">
    <source>
        <dbReference type="Proteomes" id="UP000751190"/>
    </source>
</evidence>
<dbReference type="SUPFAM" id="SSF51735">
    <property type="entry name" value="NAD(P)-binding Rossmann-fold domains"/>
    <property type="match status" value="1"/>
</dbReference>
<dbReference type="OrthoDB" id="2898509at2759"/>
<dbReference type="EMBL" id="JAGTXO010000004">
    <property type="protein sequence ID" value="KAG8468570.1"/>
    <property type="molecule type" value="Genomic_DNA"/>
</dbReference>
<proteinExistence type="predicted"/>
<dbReference type="OMA" id="DEIEPNG"/>
<comment type="caution">
    <text evidence="1">The sequence shown here is derived from an EMBL/GenBank/DDBJ whole genome shotgun (WGS) entry which is preliminary data.</text>
</comment>
<evidence type="ECO:0000313" key="1">
    <source>
        <dbReference type="EMBL" id="KAG8468570.1"/>
    </source>
</evidence>
<accession>A0A8J5XVA4</accession>
<dbReference type="Proteomes" id="UP000751190">
    <property type="component" value="Unassembled WGS sequence"/>
</dbReference>
<organism evidence="1 2">
    <name type="scientific">Diacronema lutheri</name>
    <name type="common">Unicellular marine alga</name>
    <name type="synonym">Monochrysis lutheri</name>
    <dbReference type="NCBI Taxonomy" id="2081491"/>
    <lineage>
        <taxon>Eukaryota</taxon>
        <taxon>Haptista</taxon>
        <taxon>Haptophyta</taxon>
        <taxon>Pavlovophyceae</taxon>
        <taxon>Pavlovales</taxon>
        <taxon>Pavlovaceae</taxon>
        <taxon>Diacronema</taxon>
    </lineage>
</organism>